<dbReference type="Proteomes" id="UP000777935">
    <property type="component" value="Unassembled WGS sequence"/>
</dbReference>
<dbReference type="InterPro" id="IPR045063">
    <property type="entry name" value="Dynamin_N"/>
</dbReference>
<keyword evidence="3" id="KW-0378">Hydrolase</keyword>
<accession>A0ABX2IUV5</accession>
<dbReference type="RefSeq" id="WP_174139842.1">
    <property type="nucleotide sequence ID" value="NZ_JABUFE010000016.1"/>
</dbReference>
<sequence length="685" mass="76094">MTVTSQTNGAQGECIPANRRLLPLGLNSLKPLNYAFDETAKAVQQLADVCDKRTAARAMALKKKLDEFEPSVTLVGQVKAGKTALTNVLVGSPGLLPSDVNPWTSVVTTLHINPKHQSAKTKALFDFFAKDEWDKLVVTGGRLGELAERAGADDEMRQIQEQIAEMQAKTKKRLGDDFEELLGQQHRYDYYDSELVERYVCLGEEESDDVQEPGSRGHYADVTKSAELFVDLPEFPGTLCLRDTPGVNDTFMVREQITIRSVRDSEICVVVLSAHQALTTMDMALIRLISNLEKRQVILFVNRIDELPNPALQVPEIEHSIRATLKSHNAPDDCSIIFGSAKWAEAALTNSISSLPDESRDALIEWAQAAEDFAADDVEAHTWYLSGVPALMDSVYERVREGSGQRTLEKVRKRALNLANQARAATSTTQMRFSLSGPVNVDKRQLKASLQALTDSYETRVQKVLDELHDGLMARLEKAEANFVKRATDALISHLQKNGEHGSWQYKPDGLRLLLRAGYLNFSNSASKNASAVYASAASDIEKIYVESFGVELEGFHIEPPVPPRVPPPVVLGKTIALDLQSTWWRKWWQKRKGFEAFAADYARLIQSESGAIIQELKETQVNEVLEKIRSTLREFIAEQNETLIKLAENPENADQIQQGAEGANLEDTQGALGDVLIRLERVAA</sequence>
<evidence type="ECO:0000313" key="8">
    <source>
        <dbReference type="Proteomes" id="UP000777935"/>
    </source>
</evidence>
<dbReference type="InterPro" id="IPR027417">
    <property type="entry name" value="P-loop_NTPase"/>
</dbReference>
<evidence type="ECO:0000256" key="3">
    <source>
        <dbReference type="ARBA" id="ARBA00022801"/>
    </source>
</evidence>
<dbReference type="Pfam" id="PF00350">
    <property type="entry name" value="Dynamin_N"/>
    <property type="match status" value="1"/>
</dbReference>
<evidence type="ECO:0000313" key="7">
    <source>
        <dbReference type="EMBL" id="NSX56689.1"/>
    </source>
</evidence>
<keyword evidence="5" id="KW-0472">Membrane</keyword>
<evidence type="ECO:0000256" key="2">
    <source>
        <dbReference type="ARBA" id="ARBA00022741"/>
    </source>
</evidence>
<comment type="subcellular location">
    <subcellularLocation>
        <location evidence="1">Membrane</location>
    </subcellularLocation>
</comment>
<dbReference type="SUPFAM" id="SSF52540">
    <property type="entry name" value="P-loop containing nucleoside triphosphate hydrolases"/>
    <property type="match status" value="1"/>
</dbReference>
<organism evidence="7 8">
    <name type="scientific">Parasulfitobacter algicola</name>
    <dbReference type="NCBI Taxonomy" id="2614809"/>
    <lineage>
        <taxon>Bacteria</taxon>
        <taxon>Pseudomonadati</taxon>
        <taxon>Pseudomonadota</taxon>
        <taxon>Alphaproteobacteria</taxon>
        <taxon>Rhodobacterales</taxon>
        <taxon>Roseobacteraceae</taxon>
        <taxon>Parasulfitobacter</taxon>
    </lineage>
</organism>
<dbReference type="PANTHER" id="PTHR10465:SF0">
    <property type="entry name" value="SARCALUMENIN"/>
    <property type="match status" value="1"/>
</dbReference>
<name>A0ABX2IUV5_9RHOB</name>
<evidence type="ECO:0000256" key="1">
    <source>
        <dbReference type="ARBA" id="ARBA00004370"/>
    </source>
</evidence>
<evidence type="ECO:0000256" key="4">
    <source>
        <dbReference type="ARBA" id="ARBA00023134"/>
    </source>
</evidence>
<evidence type="ECO:0000256" key="5">
    <source>
        <dbReference type="ARBA" id="ARBA00023136"/>
    </source>
</evidence>
<evidence type="ECO:0000259" key="6">
    <source>
        <dbReference type="Pfam" id="PF00350"/>
    </source>
</evidence>
<comment type="caution">
    <text evidence="7">The sequence shown here is derived from an EMBL/GenBank/DDBJ whole genome shotgun (WGS) entry which is preliminary data.</text>
</comment>
<reference evidence="7 8" key="1">
    <citation type="submission" date="2020-06" db="EMBL/GenBank/DDBJ databases">
        <title>Sulfitobacter algicola sp. nov., isolated from green algae.</title>
        <authorList>
            <person name="Wang C."/>
        </authorList>
    </citation>
    <scope>NUCLEOTIDE SEQUENCE [LARGE SCALE GENOMIC DNA]</scope>
    <source>
        <strain evidence="7 8">1151</strain>
    </source>
</reference>
<proteinExistence type="predicted"/>
<keyword evidence="4" id="KW-0342">GTP-binding</keyword>
<gene>
    <name evidence="7" type="ORF">HRQ87_18050</name>
</gene>
<protein>
    <submittedName>
        <fullName evidence="7">Dynamin family protein</fullName>
    </submittedName>
</protein>
<dbReference type="PANTHER" id="PTHR10465">
    <property type="entry name" value="TRANSMEMBRANE GTPASE FZO1"/>
    <property type="match status" value="1"/>
</dbReference>
<keyword evidence="8" id="KW-1185">Reference proteome</keyword>
<dbReference type="InterPro" id="IPR027094">
    <property type="entry name" value="Mitofusin_fam"/>
</dbReference>
<keyword evidence="2" id="KW-0547">Nucleotide-binding</keyword>
<feature type="domain" description="Dynamin N-terminal" evidence="6">
    <location>
        <begin position="72"/>
        <end position="302"/>
    </location>
</feature>
<dbReference type="EMBL" id="JABUFE010000016">
    <property type="protein sequence ID" value="NSX56689.1"/>
    <property type="molecule type" value="Genomic_DNA"/>
</dbReference>
<dbReference type="Gene3D" id="3.40.50.300">
    <property type="entry name" value="P-loop containing nucleotide triphosphate hydrolases"/>
    <property type="match status" value="1"/>
</dbReference>